<evidence type="ECO:0000313" key="2">
    <source>
        <dbReference type="Proteomes" id="UP000178953"/>
    </source>
</evidence>
<evidence type="ECO:0000313" key="1">
    <source>
        <dbReference type="EMBL" id="OFJ50594.1"/>
    </source>
</evidence>
<dbReference type="InterPro" id="IPR023606">
    <property type="entry name" value="CoA-Trfase_III_dom_1_sf"/>
</dbReference>
<dbReference type="AlphaFoldDB" id="A0A1E8PY33"/>
<accession>A0A1E8PY33</accession>
<proteinExistence type="predicted"/>
<dbReference type="EMBL" id="MCHX01000109">
    <property type="protein sequence ID" value="OFJ50594.1"/>
    <property type="molecule type" value="Genomic_DNA"/>
</dbReference>
<keyword evidence="1" id="KW-0808">Transferase</keyword>
<feature type="non-terminal residue" evidence="1">
    <location>
        <position position="352"/>
    </location>
</feature>
<dbReference type="PANTHER" id="PTHR48228">
    <property type="entry name" value="SUCCINYL-COA--D-CITRAMALATE COA-TRANSFERASE"/>
    <property type="match status" value="1"/>
</dbReference>
<protein>
    <submittedName>
        <fullName evidence="1">CoA transferase</fullName>
    </submittedName>
</protein>
<dbReference type="Proteomes" id="UP000178953">
    <property type="component" value="Unassembled WGS sequence"/>
</dbReference>
<reference evidence="1 2" key="1">
    <citation type="submission" date="2016-09" db="EMBL/GenBank/DDBJ databases">
        <title>genome sequence of Mycobacterium sp. 739 SCH.</title>
        <authorList>
            <person name="Greninger A.L."/>
            <person name="Qin X."/>
            <person name="Jerome K."/>
            <person name="Vora S."/>
            <person name="Quinn K."/>
        </authorList>
    </citation>
    <scope>NUCLEOTIDE SEQUENCE [LARGE SCALE GENOMIC DNA]</scope>
    <source>
        <strain evidence="1 2">SCH</strain>
    </source>
</reference>
<organism evidence="1 2">
    <name type="scientific">Mycolicibacterium grossiae</name>
    <dbReference type="NCBI Taxonomy" id="1552759"/>
    <lineage>
        <taxon>Bacteria</taxon>
        <taxon>Bacillati</taxon>
        <taxon>Actinomycetota</taxon>
        <taxon>Actinomycetes</taxon>
        <taxon>Mycobacteriales</taxon>
        <taxon>Mycobacteriaceae</taxon>
        <taxon>Mycolicibacterium</taxon>
    </lineage>
</organism>
<gene>
    <name evidence="1" type="ORF">BEL07_27390</name>
</gene>
<comment type="caution">
    <text evidence="1">The sequence shown here is derived from an EMBL/GenBank/DDBJ whole genome shotgun (WGS) entry which is preliminary data.</text>
</comment>
<dbReference type="PANTHER" id="PTHR48228:SF5">
    <property type="entry name" value="ALPHA-METHYLACYL-COA RACEMASE"/>
    <property type="match status" value="1"/>
</dbReference>
<dbReference type="InterPro" id="IPR050509">
    <property type="entry name" value="CoA-transferase_III"/>
</dbReference>
<dbReference type="Pfam" id="PF02515">
    <property type="entry name" value="CoA_transf_3"/>
    <property type="match status" value="1"/>
</dbReference>
<dbReference type="InterPro" id="IPR003673">
    <property type="entry name" value="CoA-Trfase_fam_III"/>
</dbReference>
<name>A0A1E8PY33_9MYCO</name>
<keyword evidence="2" id="KW-1185">Reference proteome</keyword>
<dbReference type="Gene3D" id="3.40.50.10540">
    <property type="entry name" value="Crotonobetainyl-coa:carnitine coa-transferase, domain 1"/>
    <property type="match status" value="1"/>
</dbReference>
<dbReference type="SUPFAM" id="SSF89796">
    <property type="entry name" value="CoA-transferase family III (CaiB/BaiF)"/>
    <property type="match status" value="1"/>
</dbReference>
<sequence length="352" mass="35863">MTDDAAAWRASGLAWLTGLPDGAADVSRAAVLARADAVTARWSALTGTAASASELLTGRAGLLGLTRRGRVSAGGATRLLRATDGWWALTLSRPDDVAAVPALVETDHATDDSWADVARWAAGTTVTDAVARARLLDLPCAALGEAAPAAPVVRAAGERHAPCRPVGLLVVDLSSMWAGPSCAQLLRRAGATVVKVESPGRPDGTRRGPRAVFDWLNHGKLCCTASFDDVDAMRALLSAADVVVESSKPSALRRRGLGPDDVAGRPGRVWVTITGHAAEGRVAFGDDAAVAAGLVGRSAAGPVFCADAIADPLTGLHAAVAVAESLHRGGGEEIRVAMSAVAATYAALPETA</sequence>
<dbReference type="GO" id="GO:0016740">
    <property type="term" value="F:transferase activity"/>
    <property type="evidence" value="ECO:0007669"/>
    <property type="project" value="UniProtKB-KW"/>
</dbReference>
<dbReference type="RefSeq" id="WP_070356186.1">
    <property type="nucleotide sequence ID" value="NZ_MCHX01000109.1"/>
</dbReference>